<keyword evidence="1" id="KW-1133">Transmembrane helix</keyword>
<dbReference type="Proteomes" id="UP000515472">
    <property type="component" value="Chromosome"/>
</dbReference>
<keyword evidence="1" id="KW-0472">Membrane</keyword>
<feature type="transmembrane region" description="Helical" evidence="1">
    <location>
        <begin position="20"/>
        <end position="39"/>
    </location>
</feature>
<proteinExistence type="predicted"/>
<protein>
    <submittedName>
        <fullName evidence="2">Uncharacterized protein</fullName>
    </submittedName>
</protein>
<evidence type="ECO:0000313" key="3">
    <source>
        <dbReference type="Proteomes" id="UP000515472"/>
    </source>
</evidence>
<gene>
    <name evidence="2" type="ORF">GEOBRER4_n1527</name>
</gene>
<name>A0A6S6LZI0_9BACT</name>
<evidence type="ECO:0000256" key="1">
    <source>
        <dbReference type="SAM" id="Phobius"/>
    </source>
</evidence>
<sequence>MEIGRFHKKDIAKRQLQTALELFFAGGDLFSVVTLAAAAEEMLGELLRQESGGGGGVFRSVLHLFTSRKGEPVSSGTLKESECYLHMDPRQEAVFLLGRCIDDYRALEGDATEEMLRFDREIRGEG</sequence>
<reference evidence="2 3" key="1">
    <citation type="submission" date="2020-06" db="EMBL/GenBank/DDBJ databases">
        <title>Interaction of electrochemicaly active bacteria, Geobacter bremensis R4 on different carbon anode.</title>
        <authorList>
            <person name="Meng L."/>
            <person name="Yoshida N."/>
        </authorList>
    </citation>
    <scope>NUCLEOTIDE SEQUENCE [LARGE SCALE GENOMIC DNA]</scope>
    <source>
        <strain evidence="2 3">R4</strain>
    </source>
</reference>
<dbReference type="EMBL" id="AP023213">
    <property type="protein sequence ID" value="BCG46718.1"/>
    <property type="molecule type" value="Genomic_DNA"/>
</dbReference>
<evidence type="ECO:0000313" key="2">
    <source>
        <dbReference type="EMBL" id="BCG46718.1"/>
    </source>
</evidence>
<dbReference type="KEGG" id="gbn:GEOBRER4_14680"/>
<organism evidence="2 3">
    <name type="scientific">Citrifermentans bremense</name>
    <dbReference type="NCBI Taxonomy" id="60035"/>
    <lineage>
        <taxon>Bacteria</taxon>
        <taxon>Pseudomonadati</taxon>
        <taxon>Thermodesulfobacteriota</taxon>
        <taxon>Desulfuromonadia</taxon>
        <taxon>Geobacterales</taxon>
        <taxon>Geobacteraceae</taxon>
        <taxon>Citrifermentans</taxon>
    </lineage>
</organism>
<dbReference type="AlphaFoldDB" id="A0A6S6LZI0"/>
<dbReference type="RefSeq" id="WP_185244868.1">
    <property type="nucleotide sequence ID" value="NZ_AP023213.1"/>
</dbReference>
<accession>A0A6S6LZI0</accession>
<keyword evidence="1" id="KW-0812">Transmembrane</keyword>
<keyword evidence="3" id="KW-1185">Reference proteome</keyword>